<dbReference type="EMBL" id="JASPKZ010006057">
    <property type="protein sequence ID" value="KAJ9587866.1"/>
    <property type="molecule type" value="Genomic_DNA"/>
</dbReference>
<feature type="domain" description="VIT" evidence="1">
    <location>
        <begin position="1"/>
        <end position="114"/>
    </location>
</feature>
<reference evidence="2" key="1">
    <citation type="journal article" date="2023" name="IScience">
        <title>Live-bearing cockroach genome reveals convergent evolutionary mechanisms linked to viviparity in insects and beyond.</title>
        <authorList>
            <person name="Fouks B."/>
            <person name="Harrison M.C."/>
            <person name="Mikhailova A.A."/>
            <person name="Marchal E."/>
            <person name="English S."/>
            <person name="Carruthers M."/>
            <person name="Jennings E.C."/>
            <person name="Chiamaka E.L."/>
            <person name="Frigard R.A."/>
            <person name="Pippel M."/>
            <person name="Attardo G.M."/>
            <person name="Benoit J.B."/>
            <person name="Bornberg-Bauer E."/>
            <person name="Tobe S.S."/>
        </authorList>
    </citation>
    <scope>NUCLEOTIDE SEQUENCE</scope>
    <source>
        <strain evidence="2">Stay&amp;Tobe</strain>
    </source>
</reference>
<dbReference type="Pfam" id="PF08487">
    <property type="entry name" value="VIT"/>
    <property type="match status" value="1"/>
</dbReference>
<keyword evidence="3" id="KW-1185">Reference proteome</keyword>
<dbReference type="PANTHER" id="PTHR10338">
    <property type="entry name" value="INTER-ALPHA-TRYPSIN INHIBITOR HEAVY CHAIN FAMILY MEMBER"/>
    <property type="match status" value="1"/>
</dbReference>
<evidence type="ECO:0000313" key="2">
    <source>
        <dbReference type="EMBL" id="KAJ9587866.1"/>
    </source>
</evidence>
<evidence type="ECO:0000259" key="1">
    <source>
        <dbReference type="PROSITE" id="PS51468"/>
    </source>
</evidence>
<accession>A0AAD7ZWV4</accession>
<dbReference type="SMART" id="SM00609">
    <property type="entry name" value="VIT"/>
    <property type="match status" value="1"/>
</dbReference>
<organism evidence="2 3">
    <name type="scientific">Diploptera punctata</name>
    <name type="common">Pacific beetle cockroach</name>
    <dbReference type="NCBI Taxonomy" id="6984"/>
    <lineage>
        <taxon>Eukaryota</taxon>
        <taxon>Metazoa</taxon>
        <taxon>Ecdysozoa</taxon>
        <taxon>Arthropoda</taxon>
        <taxon>Hexapoda</taxon>
        <taxon>Insecta</taxon>
        <taxon>Pterygota</taxon>
        <taxon>Neoptera</taxon>
        <taxon>Polyneoptera</taxon>
        <taxon>Dictyoptera</taxon>
        <taxon>Blattodea</taxon>
        <taxon>Blaberoidea</taxon>
        <taxon>Blaberidae</taxon>
        <taxon>Diplopterinae</taxon>
        <taxon>Diploptera</taxon>
    </lineage>
</organism>
<dbReference type="PROSITE" id="PS51468">
    <property type="entry name" value="VIT"/>
    <property type="match status" value="1"/>
</dbReference>
<sequence>MHYFHIESDIKYRYATTLATTRIENPANVAQEVSFTAVLPNTAFISGFNMEVDGKVYAAYVKEKEEAQKDYDNAIKEGQTAGLVSQTARDSNRFTVSVNVESNKAVIFNLTYEELLTRRLELYSDIINLNPGQVVNDFSVTVNIEESSNIRSLRVPALKVSEEMNVDGTTNALASIEMTSPTTAVVKFTPTPCQQKNVSDEGVIGQFIVEYDVDRSSNGEILRSPRLTQLLQQMNNKLFNTAVFKMLPIYNMVVAKTKF</sequence>
<evidence type="ECO:0000313" key="3">
    <source>
        <dbReference type="Proteomes" id="UP001233999"/>
    </source>
</evidence>
<name>A0AAD7ZWV4_DIPPU</name>
<dbReference type="Proteomes" id="UP001233999">
    <property type="component" value="Unassembled WGS sequence"/>
</dbReference>
<gene>
    <name evidence="2" type="ORF">L9F63_018700</name>
</gene>
<proteinExistence type="predicted"/>
<dbReference type="InterPro" id="IPR013694">
    <property type="entry name" value="VIT"/>
</dbReference>
<reference evidence="2" key="2">
    <citation type="submission" date="2023-05" db="EMBL/GenBank/DDBJ databases">
        <authorList>
            <person name="Fouks B."/>
        </authorList>
    </citation>
    <scope>NUCLEOTIDE SEQUENCE</scope>
    <source>
        <strain evidence="2">Stay&amp;Tobe</strain>
        <tissue evidence="2">Testes</tissue>
    </source>
</reference>
<protein>
    <recommendedName>
        <fullName evidence="1">VIT domain-containing protein</fullName>
    </recommendedName>
</protein>
<dbReference type="InterPro" id="IPR050934">
    <property type="entry name" value="ITIH"/>
</dbReference>
<dbReference type="AlphaFoldDB" id="A0AAD7ZWV4"/>
<comment type="caution">
    <text evidence="2">The sequence shown here is derived from an EMBL/GenBank/DDBJ whole genome shotgun (WGS) entry which is preliminary data.</text>
</comment>
<dbReference type="PANTHER" id="PTHR10338:SF108">
    <property type="entry name" value="INTER-ALPHA-TRYPSIN INHIBITOR HEAVY CHAIN H4-LIKE PROTEIN"/>
    <property type="match status" value="1"/>
</dbReference>